<keyword evidence="2" id="KW-1185">Reference proteome</keyword>
<name>C5BSX4_TERTT</name>
<sequence>MVEICIALRPVKQQMLDVAGSQTARILPVLVSDPSPL</sequence>
<dbReference type="Proteomes" id="UP000009080">
    <property type="component" value="Chromosome"/>
</dbReference>
<proteinExistence type="predicted"/>
<accession>C5BSX4</accession>
<dbReference type="KEGG" id="ttu:TERTU_3822"/>
<dbReference type="AlphaFoldDB" id="C5BSX4"/>
<dbReference type="EMBL" id="CP001614">
    <property type="protein sequence ID" value="ACR13343.1"/>
    <property type="molecule type" value="Genomic_DNA"/>
</dbReference>
<evidence type="ECO:0000313" key="2">
    <source>
        <dbReference type="Proteomes" id="UP000009080"/>
    </source>
</evidence>
<protein>
    <submittedName>
        <fullName evidence="1">Uncharacterized protein</fullName>
    </submittedName>
</protein>
<reference evidence="1 2" key="1">
    <citation type="journal article" date="2009" name="PLoS ONE">
        <title>The complete genome of Teredinibacter turnerae T7901: an intracellular endosymbiont of marine wood-boring bivalves (shipworms).</title>
        <authorList>
            <person name="Yang J.C."/>
            <person name="Madupu R."/>
            <person name="Durkin A.S."/>
            <person name="Ekborg N.A."/>
            <person name="Pedamallu C.S."/>
            <person name="Hostetler J.B."/>
            <person name="Radune D."/>
            <person name="Toms B.S."/>
            <person name="Henrissat B."/>
            <person name="Coutinho P.M."/>
            <person name="Schwarz S."/>
            <person name="Field L."/>
            <person name="Trindade-Silva A.E."/>
            <person name="Soares C.A.G."/>
            <person name="Elshahawi S."/>
            <person name="Hanora A."/>
            <person name="Schmidt E.W."/>
            <person name="Haygood M.G."/>
            <person name="Posfai J."/>
            <person name="Benner J."/>
            <person name="Madinger C."/>
            <person name="Nove J."/>
            <person name="Anton B."/>
            <person name="Chaudhary K."/>
            <person name="Foster J."/>
            <person name="Holman A."/>
            <person name="Kumar S."/>
            <person name="Lessard P.A."/>
            <person name="Luyten Y.A."/>
            <person name="Slatko B."/>
            <person name="Wood N."/>
            <person name="Wu B."/>
            <person name="Teplitski M."/>
            <person name="Mougous J.D."/>
            <person name="Ward N."/>
            <person name="Eisen J.A."/>
            <person name="Badger J.H."/>
            <person name="Distel D.L."/>
        </authorList>
    </citation>
    <scope>NUCLEOTIDE SEQUENCE [LARGE SCALE GENOMIC DNA]</scope>
    <source>
        <strain evidence="2">ATCC 39867 / T7901</strain>
    </source>
</reference>
<dbReference type="STRING" id="377629.TERTU_3822"/>
<dbReference type="HOGENOM" id="CLU_3349727_0_0_6"/>
<gene>
    <name evidence="1" type="ordered locus">TERTU_3822</name>
</gene>
<evidence type="ECO:0000313" key="1">
    <source>
        <dbReference type="EMBL" id="ACR13343.1"/>
    </source>
</evidence>
<organism evidence="1 2">
    <name type="scientific">Teredinibacter turnerae (strain ATCC 39867 / T7901)</name>
    <dbReference type="NCBI Taxonomy" id="377629"/>
    <lineage>
        <taxon>Bacteria</taxon>
        <taxon>Pseudomonadati</taxon>
        <taxon>Pseudomonadota</taxon>
        <taxon>Gammaproteobacteria</taxon>
        <taxon>Cellvibrionales</taxon>
        <taxon>Cellvibrionaceae</taxon>
        <taxon>Teredinibacter</taxon>
    </lineage>
</organism>